<evidence type="ECO:0000259" key="12">
    <source>
        <dbReference type="PROSITE" id="PS50038"/>
    </source>
</evidence>
<dbReference type="GO" id="GO:0005886">
    <property type="term" value="C:plasma membrane"/>
    <property type="evidence" value="ECO:0007669"/>
    <property type="project" value="TreeGrafter"/>
</dbReference>
<dbReference type="eggNOG" id="KOG3577">
    <property type="taxonomic scope" value="Eukaryota"/>
</dbReference>
<feature type="transmembrane region" description="Helical" evidence="11">
    <location>
        <begin position="409"/>
        <end position="431"/>
    </location>
</feature>
<dbReference type="InterPro" id="IPR020067">
    <property type="entry name" value="Frizzled_dom"/>
</dbReference>
<dbReference type="InterPro" id="IPR036790">
    <property type="entry name" value="Frizzled_dom_sf"/>
</dbReference>
<evidence type="ECO:0000256" key="6">
    <source>
        <dbReference type="ARBA" id="ARBA00023136"/>
    </source>
</evidence>
<dbReference type="Gene3D" id="1.10.2000.10">
    <property type="entry name" value="Frizzled cysteine-rich domain"/>
    <property type="match status" value="1"/>
</dbReference>
<dbReference type="PROSITE" id="PS50261">
    <property type="entry name" value="G_PROTEIN_RECEP_F2_4"/>
    <property type="match status" value="1"/>
</dbReference>
<keyword evidence="5 11" id="KW-1133">Transmembrane helix</keyword>
<evidence type="ECO:0000259" key="13">
    <source>
        <dbReference type="PROSITE" id="PS50261"/>
    </source>
</evidence>
<dbReference type="GO" id="GO:0007389">
    <property type="term" value="P:pattern specification process"/>
    <property type="evidence" value="ECO:0007669"/>
    <property type="project" value="TreeGrafter"/>
</dbReference>
<evidence type="ECO:0000256" key="1">
    <source>
        <dbReference type="ARBA" id="ARBA00004141"/>
    </source>
</evidence>
<dbReference type="SUPFAM" id="SSF63501">
    <property type="entry name" value="Frizzled cysteine-rich domain"/>
    <property type="match status" value="1"/>
</dbReference>
<dbReference type="InterPro" id="IPR000539">
    <property type="entry name" value="Frizzled/Smoothened_7TM"/>
</dbReference>
<keyword evidence="8" id="KW-0675">Receptor</keyword>
<keyword evidence="4 11" id="KW-0812">Transmembrane</keyword>
<evidence type="ECO:0000256" key="5">
    <source>
        <dbReference type="ARBA" id="ARBA00022989"/>
    </source>
</evidence>
<dbReference type="GO" id="GO:0007224">
    <property type="term" value="P:smoothened signaling pathway"/>
    <property type="evidence" value="ECO:0007669"/>
    <property type="project" value="TreeGrafter"/>
</dbReference>
<evidence type="ECO:0000256" key="3">
    <source>
        <dbReference type="ARBA" id="ARBA00022473"/>
    </source>
</evidence>
<dbReference type="EMBL" id="AFFK01019032">
    <property type="status" value="NOT_ANNOTATED_CDS"/>
    <property type="molecule type" value="Genomic_DNA"/>
</dbReference>
<feature type="domain" description="G-protein coupled receptors family 2 profile 2" evidence="13">
    <location>
        <begin position="242"/>
        <end position="439"/>
    </location>
</feature>
<evidence type="ECO:0000256" key="9">
    <source>
        <dbReference type="PROSITE-ProRule" id="PRU00090"/>
    </source>
</evidence>
<evidence type="ECO:0008006" key="16">
    <source>
        <dbReference type="Google" id="ProtNLM"/>
    </source>
</evidence>
<feature type="transmembrane region" description="Helical" evidence="11">
    <location>
        <begin position="511"/>
        <end position="530"/>
    </location>
</feature>
<dbReference type="OMA" id="HCEPLRY"/>
<dbReference type="AlphaFoldDB" id="T1ISZ0"/>
<dbReference type="GO" id="GO:0005929">
    <property type="term" value="C:cilium"/>
    <property type="evidence" value="ECO:0007669"/>
    <property type="project" value="TreeGrafter"/>
</dbReference>
<dbReference type="Pfam" id="PF01392">
    <property type="entry name" value="Fz"/>
    <property type="match status" value="1"/>
</dbReference>
<feature type="domain" description="FZ" evidence="12">
    <location>
        <begin position="75"/>
        <end position="191"/>
    </location>
</feature>
<dbReference type="PANTHER" id="PTHR11309">
    <property type="entry name" value="FRIZZLED"/>
    <property type="match status" value="1"/>
</dbReference>
<accession>T1ISZ0</accession>
<keyword evidence="7" id="KW-1015">Disulfide bond</keyword>
<dbReference type="Gene3D" id="1.20.1070.10">
    <property type="entry name" value="Rhodopsin 7-helix transmembrane proteins"/>
    <property type="match status" value="1"/>
</dbReference>
<comment type="subcellular location">
    <subcellularLocation>
        <location evidence="1">Membrane</location>
        <topology evidence="1">Multi-pass membrane protein</topology>
    </subcellularLocation>
</comment>
<comment type="similarity">
    <text evidence="2">Belongs to the G-protein coupled receptor Fz/Smo family.</text>
</comment>
<evidence type="ECO:0000256" key="8">
    <source>
        <dbReference type="ARBA" id="ARBA00023170"/>
    </source>
</evidence>
<dbReference type="SMART" id="SM00063">
    <property type="entry name" value="FRI"/>
    <property type="match status" value="1"/>
</dbReference>
<keyword evidence="6 11" id="KW-0472">Membrane</keyword>
<evidence type="ECO:0000256" key="7">
    <source>
        <dbReference type="ARBA" id="ARBA00023157"/>
    </source>
</evidence>
<dbReference type="InterPro" id="IPR015526">
    <property type="entry name" value="Frizzled/SFRP"/>
</dbReference>
<feature type="region of interest" description="Disordered" evidence="10">
    <location>
        <begin position="677"/>
        <end position="708"/>
    </location>
</feature>
<reference evidence="15" key="1">
    <citation type="submission" date="2011-05" db="EMBL/GenBank/DDBJ databases">
        <authorList>
            <person name="Richards S.R."/>
            <person name="Qu J."/>
            <person name="Jiang H."/>
            <person name="Jhangiani S.N."/>
            <person name="Agravi P."/>
            <person name="Goodspeed R."/>
            <person name="Gross S."/>
            <person name="Mandapat C."/>
            <person name="Jackson L."/>
            <person name="Mathew T."/>
            <person name="Pu L."/>
            <person name="Thornton R."/>
            <person name="Saada N."/>
            <person name="Wilczek-Boney K.B."/>
            <person name="Lee S."/>
            <person name="Kovar C."/>
            <person name="Wu Y."/>
            <person name="Scherer S.E."/>
            <person name="Worley K.C."/>
            <person name="Muzny D.M."/>
            <person name="Gibbs R."/>
        </authorList>
    </citation>
    <scope>NUCLEOTIDE SEQUENCE</scope>
    <source>
        <strain evidence="15">Brora</strain>
    </source>
</reference>
<dbReference type="GO" id="GO:0004888">
    <property type="term" value="F:transmembrane signaling receptor activity"/>
    <property type="evidence" value="ECO:0007669"/>
    <property type="project" value="InterPro"/>
</dbReference>
<dbReference type="InterPro" id="IPR017981">
    <property type="entry name" value="GPCR_2-like_7TM"/>
</dbReference>
<dbReference type="GO" id="GO:0071679">
    <property type="term" value="P:commissural neuron axon guidance"/>
    <property type="evidence" value="ECO:0007669"/>
    <property type="project" value="TreeGrafter"/>
</dbReference>
<keyword evidence="3" id="KW-0217">Developmental protein</keyword>
<dbReference type="STRING" id="126957.T1ISZ0"/>
<feature type="transmembrane region" description="Helical" evidence="11">
    <location>
        <begin position="326"/>
        <end position="348"/>
    </location>
</feature>
<dbReference type="PANTHER" id="PTHR11309:SF35">
    <property type="entry name" value="PROTEIN SMOOTHENED"/>
    <property type="match status" value="1"/>
</dbReference>
<evidence type="ECO:0000256" key="2">
    <source>
        <dbReference type="ARBA" id="ARBA00008077"/>
    </source>
</evidence>
<comment type="caution">
    <text evidence="9">Lacks conserved residue(s) required for the propagation of feature annotation.</text>
</comment>
<dbReference type="GO" id="GO:0005113">
    <property type="term" value="F:patched binding"/>
    <property type="evidence" value="ECO:0007669"/>
    <property type="project" value="TreeGrafter"/>
</dbReference>
<name>T1ISZ0_STRMM</name>
<dbReference type="SMART" id="SM01330">
    <property type="entry name" value="Frizzled"/>
    <property type="match status" value="1"/>
</dbReference>
<keyword evidence="15" id="KW-1185">Reference proteome</keyword>
<dbReference type="HOGENOM" id="CLU_323984_0_0_1"/>
<evidence type="ECO:0000256" key="4">
    <source>
        <dbReference type="ARBA" id="ARBA00022692"/>
    </source>
</evidence>
<dbReference type="PRINTS" id="PR00489">
    <property type="entry name" value="FRIZZLED"/>
</dbReference>
<dbReference type="GO" id="GO:0007417">
    <property type="term" value="P:central nervous system development"/>
    <property type="evidence" value="ECO:0007669"/>
    <property type="project" value="TreeGrafter"/>
</dbReference>
<evidence type="ECO:0000313" key="14">
    <source>
        <dbReference type="EnsemblMetazoa" id="SMAR004227-PA"/>
    </source>
</evidence>
<protein>
    <recommendedName>
        <fullName evidence="16">G-protein coupled receptors family 2 profile 2 domain-containing protein</fullName>
    </recommendedName>
</protein>
<evidence type="ECO:0000256" key="10">
    <source>
        <dbReference type="SAM" id="MobiDB-lite"/>
    </source>
</evidence>
<dbReference type="EnsemblMetazoa" id="SMAR004227-RA">
    <property type="protein sequence ID" value="SMAR004227-PA"/>
    <property type="gene ID" value="SMAR004227"/>
</dbReference>
<dbReference type="PhylomeDB" id="T1ISZ0"/>
<dbReference type="GO" id="GO:0030425">
    <property type="term" value="C:dendrite"/>
    <property type="evidence" value="ECO:0007669"/>
    <property type="project" value="TreeGrafter"/>
</dbReference>
<feature type="transmembrane region" description="Helical" evidence="11">
    <location>
        <begin position="277"/>
        <end position="294"/>
    </location>
</feature>
<feature type="transmembrane region" description="Helical" evidence="11">
    <location>
        <begin position="460"/>
        <end position="478"/>
    </location>
</feature>
<feature type="transmembrane region" description="Helical" evidence="11">
    <location>
        <begin position="244"/>
        <end position="265"/>
    </location>
</feature>
<organism evidence="14 15">
    <name type="scientific">Strigamia maritima</name>
    <name type="common">European centipede</name>
    <name type="synonym">Geophilus maritimus</name>
    <dbReference type="NCBI Taxonomy" id="126957"/>
    <lineage>
        <taxon>Eukaryota</taxon>
        <taxon>Metazoa</taxon>
        <taxon>Ecdysozoa</taxon>
        <taxon>Arthropoda</taxon>
        <taxon>Myriapoda</taxon>
        <taxon>Chilopoda</taxon>
        <taxon>Pleurostigmophora</taxon>
        <taxon>Geophilomorpha</taxon>
        <taxon>Linotaeniidae</taxon>
        <taxon>Strigamia</taxon>
    </lineage>
</organism>
<reference evidence="14" key="2">
    <citation type="submission" date="2015-02" db="UniProtKB">
        <authorList>
            <consortium name="EnsemblMetazoa"/>
        </authorList>
    </citation>
    <scope>IDENTIFICATION</scope>
</reference>
<evidence type="ECO:0000256" key="11">
    <source>
        <dbReference type="SAM" id="Phobius"/>
    </source>
</evidence>
<evidence type="ECO:0000313" key="15">
    <source>
        <dbReference type="Proteomes" id="UP000014500"/>
    </source>
</evidence>
<dbReference type="Proteomes" id="UP000014500">
    <property type="component" value="Unassembled WGS sequence"/>
</dbReference>
<feature type="transmembrane region" description="Helical" evidence="11">
    <location>
        <begin position="369"/>
        <end position="389"/>
    </location>
</feature>
<feature type="compositionally biased region" description="Basic residues" evidence="10">
    <location>
        <begin position="677"/>
        <end position="697"/>
    </location>
</feature>
<dbReference type="PROSITE" id="PS50038">
    <property type="entry name" value="FZ"/>
    <property type="match status" value="1"/>
</dbReference>
<sequence>MRIPTFYIFIQTLITQIHTSSIFRGNETVLSTENSKSIDTSQTISANKPIGYPSAPDNKIKLIRTEQDVGGPVCKQQAQCENLHSNLCFGIALPYKQTSLSLLGSSMNQSEVQRQMQLWAGLSSVPRCWSVIRPLLCAVYMPRCENGSIDLPSYDLCRITRKRCRIVEVIENWPEFLKCDKPHFKHQCKNEWREVKFNSSTARCAAPLVNSDHELSWIDGVEGCGLPCNNPLFTDAEHHHLRSFIIIVGSICLSCSLFAVVTFLIDWKSVNKYPGLIIFYINFCFLIVNIGWMAQFTPGAREDIVCRKDGTLRLREPSSGENLSCVIIFIMVYYFVMAAVIWFVFLTYSWLMSFRNLGKIRDSVVSKTAYFHLAAWCLPFVLTLTVLALGQIDGDSESGICFVGSVNMWFRIGFVVLPIFSAACVGGFFLVQSLQILIRLKIESADVINIKANARINTTIFRLVTFLGFVIFLVHVTIGCHLCEALRNANPHSDTQEKTCELTSRPSVHMAQLHIIAIFVCGIVMSSWVWTEATVETWKRFFRRLLRKPVNEPTKLKKHDVLAKVFAKKDLQNGGMSVGFYAAHTDPLGMNVDLNSATSQEVSSTVTGNVPKFLSRHGGLVAAFPLGLSHNSSASEDYSVRYGSRATSRRHSFDSQISLQSFEQEQLAYLARARQQRRLKKREMRRRSHSRILKPKRRGSDSSQLSIAGKKLATISKNDLQRPGSSFSGRPPLSELPILAPIRRNSASSNRAAEDLLRLGTSSGEESSIAIEIDDGGQNSTRSSFRKNDLNLNVDSDAILGDSLSCAIRDAVWGGSSLENPNVIIANFKKETNPKIAIELETIRPLSARISQTPTKQCRSHTPLNNLRQFPLLLRTALDMDGDSDIRETSSS</sequence>
<dbReference type="Pfam" id="PF01534">
    <property type="entry name" value="Frizzled"/>
    <property type="match status" value="1"/>
</dbReference>
<proteinExistence type="inferred from homology"/>